<gene>
    <name evidence="7" type="ORF">BSTEL_0994</name>
</gene>
<dbReference type="CDD" id="cd01392">
    <property type="entry name" value="HTH_LacI"/>
    <property type="match status" value="1"/>
</dbReference>
<dbReference type="PANTHER" id="PTHR30146">
    <property type="entry name" value="LACI-RELATED TRANSCRIPTIONAL REPRESSOR"/>
    <property type="match status" value="1"/>
</dbReference>
<evidence type="ECO:0000313" key="7">
    <source>
        <dbReference type="EMBL" id="KFJ01408.1"/>
    </source>
</evidence>
<sequence length="400" mass="42772">MSAKRNDFNHRPTIYDVAERAGTSYATVSRYLNGRSGVAASTAKRIEQAIKDVDYTPSAAARSLAQQRTHLIALIIHARSEDIITDPNIMQIIASANARVTREGWQMVTLMSENDGESRANIERLVSGGFADGYLLYTMEEDDPLLPLFERRSMHAVISGTGYRQQPPFVSVDVDNTAAMSELIRYVLTGETHSAGDGADDADTTGTTTAGDATAALRRTRPAYICGPLNMPGAPERLAAFRAVTGELLPDSADSLPVHYAADWKTTSAAAAVRAWAEDGTLATRDAIICANDTLALGAIEELHRLGYDVPGDVAVSGFDNSSAATSITPRLTTVDQHMERRGWVMAGLVIDQIRDTDKNGDGNGDRNASADDAGNPDDAGDAPSKTVMLATDLVIRESA</sequence>
<dbReference type="InterPro" id="IPR028082">
    <property type="entry name" value="Peripla_BP_I"/>
</dbReference>
<feature type="domain" description="HTH cro/C1-type" evidence="6">
    <location>
        <begin position="13"/>
        <end position="56"/>
    </location>
</feature>
<dbReference type="Pfam" id="PF00356">
    <property type="entry name" value="LacI"/>
    <property type="match status" value="1"/>
</dbReference>
<keyword evidence="3" id="KW-0804">Transcription</keyword>
<dbReference type="STRING" id="762211.BSTEL_0994"/>
<dbReference type="RefSeq" id="WP_162178954.1">
    <property type="nucleotide sequence ID" value="NZ_JGZP01000001.1"/>
</dbReference>
<dbReference type="Proteomes" id="UP000029004">
    <property type="component" value="Unassembled WGS sequence"/>
</dbReference>
<organism evidence="7 8">
    <name type="scientific">Bifidobacterium stellenboschense</name>
    <dbReference type="NCBI Taxonomy" id="762211"/>
    <lineage>
        <taxon>Bacteria</taxon>
        <taxon>Bacillati</taxon>
        <taxon>Actinomycetota</taxon>
        <taxon>Actinomycetes</taxon>
        <taxon>Bifidobacteriales</taxon>
        <taxon>Bifidobacteriaceae</taxon>
        <taxon>Bifidobacterium</taxon>
    </lineage>
</organism>
<accession>A0A087E0V7</accession>
<protein>
    <submittedName>
        <fullName evidence="7">Transcription regulator CelR</fullName>
    </submittedName>
</protein>
<keyword evidence="1" id="KW-0805">Transcription regulation</keyword>
<dbReference type="InterPro" id="IPR000843">
    <property type="entry name" value="HTH_LacI"/>
</dbReference>
<evidence type="ECO:0000259" key="6">
    <source>
        <dbReference type="PROSITE" id="PS50943"/>
    </source>
</evidence>
<dbReference type="Gene3D" id="1.10.260.40">
    <property type="entry name" value="lambda repressor-like DNA-binding domains"/>
    <property type="match status" value="1"/>
</dbReference>
<feature type="compositionally biased region" description="Basic and acidic residues" evidence="4">
    <location>
        <begin position="355"/>
        <end position="365"/>
    </location>
</feature>
<dbReference type="PROSITE" id="PS50943">
    <property type="entry name" value="HTH_CROC1"/>
    <property type="match status" value="1"/>
</dbReference>
<dbReference type="InterPro" id="IPR001387">
    <property type="entry name" value="Cro/C1-type_HTH"/>
</dbReference>
<dbReference type="GO" id="GO:0000976">
    <property type="term" value="F:transcription cis-regulatory region binding"/>
    <property type="evidence" value="ECO:0007669"/>
    <property type="project" value="TreeGrafter"/>
</dbReference>
<evidence type="ECO:0000313" key="8">
    <source>
        <dbReference type="Proteomes" id="UP000029004"/>
    </source>
</evidence>
<dbReference type="InterPro" id="IPR010982">
    <property type="entry name" value="Lambda_DNA-bd_dom_sf"/>
</dbReference>
<comment type="caution">
    <text evidence="7">The sequence shown here is derived from an EMBL/GenBank/DDBJ whole genome shotgun (WGS) entry which is preliminary data.</text>
</comment>
<dbReference type="Pfam" id="PF13377">
    <property type="entry name" value="Peripla_BP_3"/>
    <property type="match status" value="1"/>
</dbReference>
<dbReference type="OrthoDB" id="4268837at2"/>
<dbReference type="SUPFAM" id="SSF53822">
    <property type="entry name" value="Periplasmic binding protein-like I"/>
    <property type="match status" value="1"/>
</dbReference>
<keyword evidence="8" id="KW-1185">Reference proteome</keyword>
<dbReference type="EMBL" id="JGZP01000001">
    <property type="protein sequence ID" value="KFJ01408.1"/>
    <property type="molecule type" value="Genomic_DNA"/>
</dbReference>
<name>A0A087E0V7_9BIFI</name>
<dbReference type="PROSITE" id="PS50932">
    <property type="entry name" value="HTH_LACI_2"/>
    <property type="match status" value="1"/>
</dbReference>
<dbReference type="Gene3D" id="3.40.50.2300">
    <property type="match status" value="2"/>
</dbReference>
<dbReference type="InterPro" id="IPR046335">
    <property type="entry name" value="LacI/GalR-like_sensor"/>
</dbReference>
<keyword evidence="2" id="KW-0238">DNA-binding</keyword>
<dbReference type="SMART" id="SM00354">
    <property type="entry name" value="HTH_LACI"/>
    <property type="match status" value="1"/>
</dbReference>
<evidence type="ECO:0000259" key="5">
    <source>
        <dbReference type="PROSITE" id="PS50932"/>
    </source>
</evidence>
<dbReference type="GO" id="GO:0003700">
    <property type="term" value="F:DNA-binding transcription factor activity"/>
    <property type="evidence" value="ECO:0007669"/>
    <property type="project" value="TreeGrafter"/>
</dbReference>
<dbReference type="eggNOG" id="COG1609">
    <property type="taxonomic scope" value="Bacteria"/>
</dbReference>
<evidence type="ECO:0000256" key="1">
    <source>
        <dbReference type="ARBA" id="ARBA00023015"/>
    </source>
</evidence>
<evidence type="ECO:0000256" key="3">
    <source>
        <dbReference type="ARBA" id="ARBA00023163"/>
    </source>
</evidence>
<evidence type="ECO:0000256" key="4">
    <source>
        <dbReference type="SAM" id="MobiDB-lite"/>
    </source>
</evidence>
<dbReference type="SUPFAM" id="SSF47413">
    <property type="entry name" value="lambda repressor-like DNA-binding domains"/>
    <property type="match status" value="1"/>
</dbReference>
<evidence type="ECO:0000256" key="2">
    <source>
        <dbReference type="ARBA" id="ARBA00023125"/>
    </source>
</evidence>
<proteinExistence type="predicted"/>
<dbReference type="AlphaFoldDB" id="A0A087E0V7"/>
<reference evidence="7 8" key="1">
    <citation type="submission" date="2014-03" db="EMBL/GenBank/DDBJ databases">
        <title>Genomics of Bifidobacteria.</title>
        <authorList>
            <person name="Ventura M."/>
            <person name="Milani C."/>
            <person name="Lugli G.A."/>
        </authorList>
    </citation>
    <scope>NUCLEOTIDE SEQUENCE [LARGE SCALE GENOMIC DNA]</scope>
    <source>
        <strain evidence="7 8">DSM 23968</strain>
    </source>
</reference>
<dbReference type="CDD" id="cd06267">
    <property type="entry name" value="PBP1_LacI_sugar_binding-like"/>
    <property type="match status" value="1"/>
</dbReference>
<feature type="region of interest" description="Disordered" evidence="4">
    <location>
        <begin position="355"/>
        <end position="387"/>
    </location>
</feature>
<feature type="domain" description="HTH lacI-type" evidence="5">
    <location>
        <begin position="12"/>
        <end position="66"/>
    </location>
</feature>
<dbReference type="PANTHER" id="PTHR30146:SF109">
    <property type="entry name" value="HTH-TYPE TRANSCRIPTIONAL REGULATOR GALS"/>
    <property type="match status" value="1"/>
</dbReference>